<dbReference type="InterPro" id="IPR001296">
    <property type="entry name" value="Glyco_trans_1"/>
</dbReference>
<proteinExistence type="predicted"/>
<dbReference type="Proteomes" id="UP000831460">
    <property type="component" value="Chromosome"/>
</dbReference>
<reference evidence="3 4" key="1">
    <citation type="submission" date="2022-03" db="EMBL/GenBank/DDBJ databases">
        <title>Chryseobacterium sp. isolated from particulate matters in swine house.</title>
        <authorList>
            <person name="Won M."/>
            <person name="Kim S.-J."/>
            <person name="Kwon S.-W."/>
        </authorList>
    </citation>
    <scope>NUCLEOTIDE SEQUENCE [LARGE SCALE GENOMIC DNA]</scope>
    <source>
        <strain evidence="3 4">SC2-2</strain>
    </source>
</reference>
<gene>
    <name evidence="3" type="ORF">MTP09_02605</name>
</gene>
<keyword evidence="3" id="KW-0328">Glycosyltransferase</keyword>
<organism evidence="3 4">
    <name type="scientific">Chryseobacterium suipulveris</name>
    <dbReference type="NCBI Taxonomy" id="2929800"/>
    <lineage>
        <taxon>Bacteria</taxon>
        <taxon>Pseudomonadati</taxon>
        <taxon>Bacteroidota</taxon>
        <taxon>Flavobacteriia</taxon>
        <taxon>Flavobacteriales</taxon>
        <taxon>Weeksellaceae</taxon>
        <taxon>Chryseobacterium group</taxon>
        <taxon>Chryseobacterium</taxon>
    </lineage>
</organism>
<evidence type="ECO:0000313" key="4">
    <source>
        <dbReference type="Proteomes" id="UP000831460"/>
    </source>
</evidence>
<dbReference type="GO" id="GO:0016757">
    <property type="term" value="F:glycosyltransferase activity"/>
    <property type="evidence" value="ECO:0007669"/>
    <property type="project" value="UniProtKB-KW"/>
</dbReference>
<dbReference type="SUPFAM" id="SSF53756">
    <property type="entry name" value="UDP-Glycosyltransferase/glycogen phosphorylase"/>
    <property type="match status" value="1"/>
</dbReference>
<sequence length="341" mass="40085">MILIDTIFINNGGGKILLDYLYDVLGAIPKHKIIMLIDHRIKSEYSLKKDGDIEFIFLKGLTERNNFYKKNATKFNTILCFGNIPPNIRTDAKVYTYFHQPMYLNIPKEFSTLEKIKFKLKIFILNSYKNNTDFWLVQSLFIKDELQKKFKLPEKAVKKLPFYPPFKDEKTYQRIPNTFLYVSNANPHKNHFRLIDAFCQYYNQQKKGELTLTVNHTFPEVVKYIEKKVKEGYPINNIGFIYREDLYRYYHTHEYLIFPSLAESYGLGIIEAIENGCKVLGADLPYMHEICVPTLSFDPLQTNEIFKCLMKTGEADNLPFSKPKTRNQIDELIKLLTSNEN</sequence>
<dbReference type="Pfam" id="PF00534">
    <property type="entry name" value="Glycos_transf_1"/>
    <property type="match status" value="1"/>
</dbReference>
<name>A0ABY4BR02_9FLAO</name>
<dbReference type="Gene3D" id="3.40.50.2000">
    <property type="entry name" value="Glycogen Phosphorylase B"/>
    <property type="match status" value="1"/>
</dbReference>
<keyword evidence="4" id="KW-1185">Reference proteome</keyword>
<dbReference type="EC" id="2.4.-.-" evidence="3"/>
<evidence type="ECO:0000259" key="2">
    <source>
        <dbReference type="Pfam" id="PF00534"/>
    </source>
</evidence>
<dbReference type="EMBL" id="CP094532">
    <property type="protein sequence ID" value="UOE41550.1"/>
    <property type="molecule type" value="Genomic_DNA"/>
</dbReference>
<evidence type="ECO:0000313" key="3">
    <source>
        <dbReference type="EMBL" id="UOE41550.1"/>
    </source>
</evidence>
<evidence type="ECO:0000256" key="1">
    <source>
        <dbReference type="ARBA" id="ARBA00022679"/>
    </source>
</evidence>
<dbReference type="PANTHER" id="PTHR46401">
    <property type="entry name" value="GLYCOSYLTRANSFERASE WBBK-RELATED"/>
    <property type="match status" value="1"/>
</dbReference>
<keyword evidence="1 3" id="KW-0808">Transferase</keyword>
<protein>
    <submittedName>
        <fullName evidence="3">Glycosyltransferase</fullName>
        <ecNumber evidence="3">2.4.-.-</ecNumber>
    </submittedName>
</protein>
<accession>A0ABY4BR02</accession>
<dbReference type="RefSeq" id="WP_243550360.1">
    <property type="nucleotide sequence ID" value="NZ_CP094532.1"/>
</dbReference>
<feature type="domain" description="Glycosyl transferase family 1" evidence="2">
    <location>
        <begin position="176"/>
        <end position="290"/>
    </location>
</feature>
<dbReference type="PANTHER" id="PTHR46401:SF2">
    <property type="entry name" value="GLYCOSYLTRANSFERASE WBBK-RELATED"/>
    <property type="match status" value="1"/>
</dbReference>